<evidence type="ECO:0000256" key="1">
    <source>
        <dbReference type="SAM" id="MobiDB-lite"/>
    </source>
</evidence>
<dbReference type="PANTHER" id="PTHR35495:SF1">
    <property type="entry name" value="OS06G0679600 PROTEIN"/>
    <property type="match status" value="1"/>
</dbReference>
<feature type="region of interest" description="Disordered" evidence="1">
    <location>
        <begin position="31"/>
        <end position="52"/>
    </location>
</feature>
<dbReference type="AlphaFoldDB" id="A0A0K9NRU2"/>
<name>A0A0K9NRU2_ZOSMR</name>
<evidence type="ECO:0000313" key="2">
    <source>
        <dbReference type="EMBL" id="KMZ59318.1"/>
    </source>
</evidence>
<comment type="caution">
    <text evidence="2">The sequence shown here is derived from an EMBL/GenBank/DDBJ whole genome shotgun (WGS) entry which is preliminary data.</text>
</comment>
<protein>
    <submittedName>
        <fullName evidence="2">Uncharacterized protein</fullName>
    </submittedName>
</protein>
<dbReference type="EMBL" id="LFYR01001802">
    <property type="protein sequence ID" value="KMZ59318.1"/>
    <property type="molecule type" value="Genomic_DNA"/>
</dbReference>
<dbReference type="OrthoDB" id="1924680at2759"/>
<evidence type="ECO:0000313" key="3">
    <source>
        <dbReference type="Proteomes" id="UP000036987"/>
    </source>
</evidence>
<accession>A0A0K9NRU2</accession>
<proteinExistence type="predicted"/>
<gene>
    <name evidence="2" type="ORF">ZOSMA_69G00140</name>
</gene>
<keyword evidence="3" id="KW-1185">Reference proteome</keyword>
<organism evidence="2 3">
    <name type="scientific">Zostera marina</name>
    <name type="common">Eelgrass</name>
    <dbReference type="NCBI Taxonomy" id="29655"/>
    <lineage>
        <taxon>Eukaryota</taxon>
        <taxon>Viridiplantae</taxon>
        <taxon>Streptophyta</taxon>
        <taxon>Embryophyta</taxon>
        <taxon>Tracheophyta</taxon>
        <taxon>Spermatophyta</taxon>
        <taxon>Magnoliopsida</taxon>
        <taxon>Liliopsida</taxon>
        <taxon>Zosteraceae</taxon>
        <taxon>Zostera</taxon>
    </lineage>
</organism>
<reference evidence="3" key="1">
    <citation type="journal article" date="2016" name="Nature">
        <title>The genome of the seagrass Zostera marina reveals angiosperm adaptation to the sea.</title>
        <authorList>
            <person name="Olsen J.L."/>
            <person name="Rouze P."/>
            <person name="Verhelst B."/>
            <person name="Lin Y.-C."/>
            <person name="Bayer T."/>
            <person name="Collen J."/>
            <person name="Dattolo E."/>
            <person name="De Paoli E."/>
            <person name="Dittami S."/>
            <person name="Maumus F."/>
            <person name="Michel G."/>
            <person name="Kersting A."/>
            <person name="Lauritano C."/>
            <person name="Lohaus R."/>
            <person name="Toepel M."/>
            <person name="Tonon T."/>
            <person name="Vanneste K."/>
            <person name="Amirebrahimi M."/>
            <person name="Brakel J."/>
            <person name="Bostroem C."/>
            <person name="Chovatia M."/>
            <person name="Grimwood J."/>
            <person name="Jenkins J.W."/>
            <person name="Jueterbock A."/>
            <person name="Mraz A."/>
            <person name="Stam W.T."/>
            <person name="Tice H."/>
            <person name="Bornberg-Bauer E."/>
            <person name="Green P.J."/>
            <person name="Pearson G.A."/>
            <person name="Procaccini G."/>
            <person name="Duarte C.M."/>
            <person name="Schmutz J."/>
            <person name="Reusch T.B.H."/>
            <person name="Van de Peer Y."/>
        </authorList>
    </citation>
    <scope>NUCLEOTIDE SEQUENCE [LARGE SCALE GENOMIC DNA]</scope>
    <source>
        <strain evidence="3">cv. Finnish</strain>
    </source>
</reference>
<dbReference type="Proteomes" id="UP000036987">
    <property type="component" value="Unassembled WGS sequence"/>
</dbReference>
<sequence>MNRRFGNAKVEERMQLNKFLRPGALARMRDSRMIRSRSPKSTTKFASLPISSSSSEENRAGVVVVPQVADLDRLSRFFAARTSGPRFVQRKKLLASKEIIFKNPSVVVAVGMDGVDAGLTSDFLLAH</sequence>
<dbReference type="PANTHER" id="PTHR35495">
    <property type="entry name" value="OS06G0679600 PROTEIN"/>
    <property type="match status" value="1"/>
</dbReference>